<evidence type="ECO:0000256" key="3">
    <source>
        <dbReference type="ARBA" id="ARBA00022691"/>
    </source>
</evidence>
<dbReference type="InterPro" id="IPR029063">
    <property type="entry name" value="SAM-dependent_MTases_sf"/>
</dbReference>
<evidence type="ECO:0000256" key="2">
    <source>
        <dbReference type="ARBA" id="ARBA00022679"/>
    </source>
</evidence>
<proteinExistence type="predicted"/>
<dbReference type="RefSeq" id="WP_184945300.1">
    <property type="nucleotide sequence ID" value="NZ_JACHJV010000002.1"/>
</dbReference>
<comment type="caution">
    <text evidence="6">The sequence shown here is derived from an EMBL/GenBank/DDBJ whole genome shotgun (WGS) entry which is preliminary data.</text>
</comment>
<dbReference type="GO" id="GO:0032259">
    <property type="term" value="P:methylation"/>
    <property type="evidence" value="ECO:0007669"/>
    <property type="project" value="UniProtKB-KW"/>
</dbReference>
<accession>A0A7W7RA58</accession>
<gene>
    <name evidence="6" type="ORF">FHR34_007372</name>
</gene>
<sequence length="251" mass="26639">MTEPSTTTQPDIFDHALTAPDGPPLLIERTDGHTSTTDLNWWLGRTGAVPPSDVAALDWITTVPGTVLDIGCCTGRHLKHLAERGLTATGIDTSAAAIRLAQQAGLNAHLADAHHYTPTAPVDTVIALGGGLGIAATRQGAPAFLAHLASWLTPTGALIVSSVDWSATASAHQHRTWTETALAEGRYPGDVRLRLRHGTLTGGWFDWTWIDPATLRDVAAEAGLTVSATRRFGTSWYAALLHHANTQRQAS</sequence>
<name>A0A7W7RA58_KITKI</name>
<feature type="domain" description="Methyltransferase" evidence="5">
    <location>
        <begin position="67"/>
        <end position="156"/>
    </location>
</feature>
<protein>
    <submittedName>
        <fullName evidence="6">Cyclopropane fatty-acyl-phospholipid synthase-like methyltransferase</fullName>
    </submittedName>
</protein>
<dbReference type="Gene3D" id="3.40.50.150">
    <property type="entry name" value="Vaccinia Virus protein VP39"/>
    <property type="match status" value="1"/>
</dbReference>
<keyword evidence="1 6" id="KW-0489">Methyltransferase</keyword>
<dbReference type="PANTHER" id="PTHR43464">
    <property type="entry name" value="METHYLTRANSFERASE"/>
    <property type="match status" value="1"/>
</dbReference>
<dbReference type="PANTHER" id="PTHR43464:SF19">
    <property type="entry name" value="UBIQUINONE BIOSYNTHESIS O-METHYLTRANSFERASE, MITOCHONDRIAL"/>
    <property type="match status" value="1"/>
</dbReference>
<feature type="region of interest" description="Disordered" evidence="4">
    <location>
        <begin position="1"/>
        <end position="24"/>
    </location>
</feature>
<reference evidence="6 7" key="1">
    <citation type="submission" date="2020-08" db="EMBL/GenBank/DDBJ databases">
        <title>Sequencing the genomes of 1000 actinobacteria strains.</title>
        <authorList>
            <person name="Klenk H.-P."/>
        </authorList>
    </citation>
    <scope>NUCLEOTIDE SEQUENCE [LARGE SCALE GENOMIC DNA]</scope>
    <source>
        <strain evidence="6 7">DSM 41654</strain>
    </source>
</reference>
<keyword evidence="7" id="KW-1185">Reference proteome</keyword>
<dbReference type="EMBL" id="JACHJV010000002">
    <property type="protein sequence ID" value="MBB4928277.1"/>
    <property type="molecule type" value="Genomic_DNA"/>
</dbReference>
<organism evidence="6 7">
    <name type="scientific">Kitasatospora kifunensis</name>
    <name type="common">Streptomyces kifunensis</name>
    <dbReference type="NCBI Taxonomy" id="58351"/>
    <lineage>
        <taxon>Bacteria</taxon>
        <taxon>Bacillati</taxon>
        <taxon>Actinomycetota</taxon>
        <taxon>Actinomycetes</taxon>
        <taxon>Kitasatosporales</taxon>
        <taxon>Streptomycetaceae</taxon>
        <taxon>Kitasatospora</taxon>
    </lineage>
</organism>
<evidence type="ECO:0000313" key="6">
    <source>
        <dbReference type="EMBL" id="MBB4928277.1"/>
    </source>
</evidence>
<dbReference type="InterPro" id="IPR041698">
    <property type="entry name" value="Methyltransf_25"/>
</dbReference>
<evidence type="ECO:0000256" key="1">
    <source>
        <dbReference type="ARBA" id="ARBA00022603"/>
    </source>
</evidence>
<keyword evidence="3" id="KW-0949">S-adenosyl-L-methionine</keyword>
<dbReference type="GO" id="GO:0008168">
    <property type="term" value="F:methyltransferase activity"/>
    <property type="evidence" value="ECO:0007669"/>
    <property type="project" value="UniProtKB-KW"/>
</dbReference>
<feature type="compositionally biased region" description="Polar residues" evidence="4">
    <location>
        <begin position="1"/>
        <end position="10"/>
    </location>
</feature>
<dbReference type="CDD" id="cd02440">
    <property type="entry name" value="AdoMet_MTases"/>
    <property type="match status" value="1"/>
</dbReference>
<evidence type="ECO:0000256" key="4">
    <source>
        <dbReference type="SAM" id="MobiDB-lite"/>
    </source>
</evidence>
<evidence type="ECO:0000259" key="5">
    <source>
        <dbReference type="Pfam" id="PF13649"/>
    </source>
</evidence>
<dbReference type="AlphaFoldDB" id="A0A7W7RA58"/>
<keyword evidence="2 6" id="KW-0808">Transferase</keyword>
<dbReference type="Proteomes" id="UP000540506">
    <property type="component" value="Unassembled WGS sequence"/>
</dbReference>
<evidence type="ECO:0000313" key="7">
    <source>
        <dbReference type="Proteomes" id="UP000540506"/>
    </source>
</evidence>
<dbReference type="SUPFAM" id="SSF53335">
    <property type="entry name" value="S-adenosyl-L-methionine-dependent methyltransferases"/>
    <property type="match status" value="1"/>
</dbReference>
<dbReference type="Pfam" id="PF13649">
    <property type="entry name" value="Methyltransf_25"/>
    <property type="match status" value="1"/>
</dbReference>